<proteinExistence type="predicted"/>
<organism evidence="1 2">
    <name type="scientific">Oopsacas minuta</name>
    <dbReference type="NCBI Taxonomy" id="111878"/>
    <lineage>
        <taxon>Eukaryota</taxon>
        <taxon>Metazoa</taxon>
        <taxon>Porifera</taxon>
        <taxon>Hexactinellida</taxon>
        <taxon>Hexasterophora</taxon>
        <taxon>Lyssacinosida</taxon>
        <taxon>Leucopsacidae</taxon>
        <taxon>Oopsacas</taxon>
    </lineage>
</organism>
<accession>A0AAV7JK60</accession>
<dbReference type="AlphaFoldDB" id="A0AAV7JK60"/>
<dbReference type="Proteomes" id="UP001165289">
    <property type="component" value="Unassembled WGS sequence"/>
</dbReference>
<sequence length="332" mass="38549">MASYEQTVKNICERDVITAYTDVLTDINYCINLFANLETKQTFTEFLMDWYAGERVQINTESFLIDLNNLKEEIQSGIKLYIELFSQIKVFKSLLTIYDSNSESIGYSNKSTARFEFIQRLRSQFEALLLAIQYIETPKRMQCKDGIFWHIQYLGSQHIQPGFKERAKLYELSKILYQTINLSEILKIFRENHARVSEMIIEIDVTIAKTINLEVWTANNPNTETSGQRQEPNSDTTAIGREQLCGNTEEILKQNSGESLKSKYNGVKVTKIYYETIMKEMKILASSKPEMSEELREKTAIIVAERICKAFMKENLCLSDLEINELLKELQH</sequence>
<evidence type="ECO:0000313" key="1">
    <source>
        <dbReference type="EMBL" id="KAI6648851.1"/>
    </source>
</evidence>
<comment type="caution">
    <text evidence="1">The sequence shown here is derived from an EMBL/GenBank/DDBJ whole genome shotgun (WGS) entry which is preliminary data.</text>
</comment>
<protein>
    <submittedName>
        <fullName evidence="1">Uncharacterized protein</fullName>
    </submittedName>
</protein>
<reference evidence="1 2" key="1">
    <citation type="journal article" date="2023" name="BMC Biol.">
        <title>The compact genome of the sponge Oopsacas minuta (Hexactinellida) is lacking key metazoan core genes.</title>
        <authorList>
            <person name="Santini S."/>
            <person name="Schenkelaars Q."/>
            <person name="Jourda C."/>
            <person name="Duchesne M."/>
            <person name="Belahbib H."/>
            <person name="Rocher C."/>
            <person name="Selva M."/>
            <person name="Riesgo A."/>
            <person name="Vervoort M."/>
            <person name="Leys S.P."/>
            <person name="Kodjabachian L."/>
            <person name="Le Bivic A."/>
            <person name="Borchiellini C."/>
            <person name="Claverie J.M."/>
            <person name="Renard E."/>
        </authorList>
    </citation>
    <scope>NUCLEOTIDE SEQUENCE [LARGE SCALE GENOMIC DNA]</scope>
    <source>
        <strain evidence="1">SPO-2</strain>
    </source>
</reference>
<dbReference type="EMBL" id="JAKMXF010000325">
    <property type="protein sequence ID" value="KAI6648851.1"/>
    <property type="molecule type" value="Genomic_DNA"/>
</dbReference>
<name>A0AAV7JK60_9METZ</name>
<keyword evidence="2" id="KW-1185">Reference proteome</keyword>
<evidence type="ECO:0000313" key="2">
    <source>
        <dbReference type="Proteomes" id="UP001165289"/>
    </source>
</evidence>
<gene>
    <name evidence="1" type="ORF">LOD99_7112</name>
</gene>